<dbReference type="KEGG" id="sus:Acid_5584"/>
<dbReference type="InterPro" id="IPR052531">
    <property type="entry name" value="CarD-like_regulator"/>
</dbReference>
<dbReference type="Gene3D" id="1.20.58.1290">
    <property type="entry name" value="CarD-like, C-terminal domain"/>
    <property type="match status" value="1"/>
</dbReference>
<dbReference type="Pfam" id="PF02559">
    <property type="entry name" value="CarD_TRCF_RID"/>
    <property type="match status" value="1"/>
</dbReference>
<dbReference type="GO" id="GO:0009303">
    <property type="term" value="P:rRNA transcription"/>
    <property type="evidence" value="ECO:0007669"/>
    <property type="project" value="TreeGrafter"/>
</dbReference>
<dbReference type="Gene3D" id="2.40.10.170">
    <property type="match status" value="1"/>
</dbReference>
<reference evidence="2" key="1">
    <citation type="submission" date="2006-10" db="EMBL/GenBank/DDBJ databases">
        <title>Complete sequence of Solibacter usitatus Ellin6076.</title>
        <authorList>
            <consortium name="US DOE Joint Genome Institute"/>
            <person name="Copeland A."/>
            <person name="Lucas S."/>
            <person name="Lapidus A."/>
            <person name="Barry K."/>
            <person name="Detter J.C."/>
            <person name="Glavina del Rio T."/>
            <person name="Hammon N."/>
            <person name="Israni S."/>
            <person name="Dalin E."/>
            <person name="Tice H."/>
            <person name="Pitluck S."/>
            <person name="Thompson L.S."/>
            <person name="Brettin T."/>
            <person name="Bruce D."/>
            <person name="Han C."/>
            <person name="Tapia R."/>
            <person name="Gilna P."/>
            <person name="Schmutz J."/>
            <person name="Larimer F."/>
            <person name="Land M."/>
            <person name="Hauser L."/>
            <person name="Kyrpides N."/>
            <person name="Mikhailova N."/>
            <person name="Janssen P.H."/>
            <person name="Kuske C.R."/>
            <person name="Richardson P."/>
        </authorList>
    </citation>
    <scope>NUCLEOTIDE SEQUENCE</scope>
    <source>
        <strain evidence="2">Ellin6076</strain>
    </source>
</reference>
<dbReference type="InterPro" id="IPR036101">
    <property type="entry name" value="CarD-like/TRCF_RID_sf"/>
</dbReference>
<name>Q01UY4_SOLUE</name>
<dbReference type="SUPFAM" id="SSF141259">
    <property type="entry name" value="CarD-like"/>
    <property type="match status" value="1"/>
</dbReference>
<dbReference type="InterPro" id="IPR048792">
    <property type="entry name" value="CarD_C"/>
</dbReference>
<dbReference type="AlphaFoldDB" id="Q01UY4"/>
<dbReference type="SMART" id="SM01058">
    <property type="entry name" value="CarD_TRCF"/>
    <property type="match status" value="1"/>
</dbReference>
<proteinExistence type="predicted"/>
<protein>
    <submittedName>
        <fullName evidence="2">Transcriptional regulator, CarD family</fullName>
    </submittedName>
</protein>
<dbReference type="InterPro" id="IPR042215">
    <property type="entry name" value="CarD-like_C"/>
</dbReference>
<sequence length="170" mass="19180">MMTFQIGDKVVYPNQGVGIIENISIRSFGSAFEKFYLLRFGCSSMTVLVPFSNAANIGLRRVTKDREISRILSYLATGWCPLNPDWKVRFKENTDKMQSGDLLKAAEVFKVLLQLHVDKPLSFREKKMLDRARHMLVSEISIARNVPEIHAVGLMQRALAKAGLLLPANL</sequence>
<dbReference type="PANTHER" id="PTHR38447:SF1">
    <property type="entry name" value="RNA POLYMERASE-BINDING TRANSCRIPTION FACTOR CARD"/>
    <property type="match status" value="1"/>
</dbReference>
<dbReference type="eggNOG" id="COG1329">
    <property type="taxonomic scope" value="Bacteria"/>
</dbReference>
<dbReference type="STRING" id="234267.Acid_5584"/>
<dbReference type="PANTHER" id="PTHR38447">
    <property type="entry name" value="TRANSCRIPTION FACTOR YDEB-RELATED"/>
    <property type="match status" value="1"/>
</dbReference>
<dbReference type="InParanoid" id="Q01UY4"/>
<organism evidence="2">
    <name type="scientific">Solibacter usitatus (strain Ellin6076)</name>
    <dbReference type="NCBI Taxonomy" id="234267"/>
    <lineage>
        <taxon>Bacteria</taxon>
        <taxon>Pseudomonadati</taxon>
        <taxon>Acidobacteriota</taxon>
        <taxon>Terriglobia</taxon>
        <taxon>Bryobacterales</taxon>
        <taxon>Solibacteraceae</taxon>
        <taxon>Candidatus Solibacter</taxon>
    </lineage>
</organism>
<dbReference type="HOGENOM" id="CLU_048259_1_1_0"/>
<feature type="domain" description="CarD-like/TRCF RNAP-interacting" evidence="1">
    <location>
        <begin position="3"/>
        <end position="113"/>
    </location>
</feature>
<dbReference type="Pfam" id="PF21095">
    <property type="entry name" value="CarD_C"/>
    <property type="match status" value="1"/>
</dbReference>
<evidence type="ECO:0000313" key="2">
    <source>
        <dbReference type="EMBL" id="ABJ86531.1"/>
    </source>
</evidence>
<accession>Q01UY4</accession>
<evidence type="ECO:0000259" key="1">
    <source>
        <dbReference type="SMART" id="SM01058"/>
    </source>
</evidence>
<dbReference type="EMBL" id="CP000473">
    <property type="protein sequence ID" value="ABJ86531.1"/>
    <property type="molecule type" value="Genomic_DNA"/>
</dbReference>
<gene>
    <name evidence="2" type="ordered locus">Acid_5584</name>
</gene>
<dbReference type="InterPro" id="IPR003711">
    <property type="entry name" value="CarD-like/TRCF_RID"/>
</dbReference>